<sequence>MTDSPDQAETSLVDIDRRWAALEVGLADLESPDFDASLFDDGPGPWIVLKGSQSDGPDPDDVFTVPASLERIVRGLESVHAVHETADDWLSDDRARDPRPHERRVSVFFSETSAIYTTMQTEEPVLNSGFSSKSEIESVAIALLTIITDRLENRSAVASGP</sequence>
<dbReference type="RefSeq" id="WP_157914150.1">
    <property type="nucleotide sequence ID" value="NZ_AP014809.1"/>
</dbReference>
<protein>
    <submittedName>
        <fullName evidence="1">Glycerol-3-phosphate transporter ATP-binding subunit</fullName>
    </submittedName>
</protein>
<keyword evidence="1" id="KW-0067">ATP-binding</keyword>
<proteinExistence type="predicted"/>
<dbReference type="OrthoDB" id="9803101at2"/>
<dbReference type="AlphaFoldDB" id="A0A160PFM4"/>
<accession>A0A160PFM4</accession>
<dbReference type="GO" id="GO:0005524">
    <property type="term" value="F:ATP binding"/>
    <property type="evidence" value="ECO:0007669"/>
    <property type="project" value="UniProtKB-KW"/>
</dbReference>
<reference evidence="1 2" key="1">
    <citation type="journal article" date="2016" name="Genome Announc.">
        <title>Complete Genome Sequence of Methylobacterium populi P-1M, Isolated from Pink-Pigmented Household Biofilm.</title>
        <authorList>
            <person name="Morohoshi T."/>
            <person name="Ikeda T."/>
        </authorList>
    </citation>
    <scope>NUCLEOTIDE SEQUENCE [LARGE SCALE GENOMIC DNA]</scope>
    <source>
        <strain evidence="1 2">P-1M</strain>
    </source>
</reference>
<dbReference type="Proteomes" id="UP000218288">
    <property type="component" value="Chromosome"/>
</dbReference>
<dbReference type="EMBL" id="AP014809">
    <property type="protein sequence ID" value="BAU90531.1"/>
    <property type="molecule type" value="Genomic_DNA"/>
</dbReference>
<keyword evidence="1" id="KW-0547">Nucleotide-binding</keyword>
<evidence type="ECO:0000313" key="1">
    <source>
        <dbReference type="EMBL" id="BAU90531.1"/>
    </source>
</evidence>
<name>A0A160PFM4_9HYPH</name>
<evidence type="ECO:0000313" key="2">
    <source>
        <dbReference type="Proteomes" id="UP000218288"/>
    </source>
</evidence>
<gene>
    <name evidence="1" type="primary">ugpC</name>
    <name evidence="1" type="ORF">MPPM_1926</name>
</gene>
<organism evidence="1 2">
    <name type="scientific">Methylorubrum populi</name>
    <dbReference type="NCBI Taxonomy" id="223967"/>
    <lineage>
        <taxon>Bacteria</taxon>
        <taxon>Pseudomonadati</taxon>
        <taxon>Pseudomonadota</taxon>
        <taxon>Alphaproteobacteria</taxon>
        <taxon>Hyphomicrobiales</taxon>
        <taxon>Methylobacteriaceae</taxon>
        <taxon>Methylorubrum</taxon>
    </lineage>
</organism>